<dbReference type="InterPro" id="IPR011054">
    <property type="entry name" value="Rudment_hybrid_motif"/>
</dbReference>
<feature type="binding site" evidence="7">
    <location>
        <position position="181"/>
    </location>
    <ligand>
        <name>ATP</name>
        <dbReference type="ChEBI" id="CHEBI:30616"/>
    </ligand>
</feature>
<dbReference type="InterPro" id="IPR005875">
    <property type="entry name" value="PurK"/>
</dbReference>
<feature type="binding site" evidence="7">
    <location>
        <begin position="259"/>
        <end position="260"/>
    </location>
    <ligand>
        <name>ATP</name>
        <dbReference type="ChEBI" id="CHEBI:30616"/>
    </ligand>
</feature>
<dbReference type="Gene3D" id="3.30.470.20">
    <property type="entry name" value="ATP-grasp fold, B domain"/>
    <property type="match status" value="1"/>
</dbReference>
<dbReference type="Pfam" id="PF02222">
    <property type="entry name" value="ATP-grasp"/>
    <property type="match status" value="1"/>
</dbReference>
<dbReference type="GO" id="GO:0004638">
    <property type="term" value="F:phosphoribosylaminoimidazole carboxylase activity"/>
    <property type="evidence" value="ECO:0007669"/>
    <property type="project" value="InterPro"/>
</dbReference>
<evidence type="ECO:0000259" key="9">
    <source>
        <dbReference type="PROSITE" id="PS50975"/>
    </source>
</evidence>
<dbReference type="KEGG" id="tch:CHITON_1147"/>
<keyword evidence="3" id="KW-0210">Decarboxylase</keyword>
<dbReference type="GeneID" id="33322828"/>
<dbReference type="NCBIfam" id="NF004679">
    <property type="entry name" value="PRK06019.1-5"/>
    <property type="match status" value="1"/>
</dbReference>
<comment type="similarity">
    <text evidence="7 8">Belongs to the PurK/PurT family.</text>
</comment>
<evidence type="ECO:0000256" key="8">
    <source>
        <dbReference type="RuleBase" id="RU361200"/>
    </source>
</evidence>
<keyword evidence="7 8" id="KW-0436">Ligase</keyword>
<dbReference type="GO" id="GO:0005829">
    <property type="term" value="C:cytosol"/>
    <property type="evidence" value="ECO:0007669"/>
    <property type="project" value="TreeGrafter"/>
</dbReference>
<dbReference type="PROSITE" id="PS50975">
    <property type="entry name" value="ATP_GRASP"/>
    <property type="match status" value="1"/>
</dbReference>
<keyword evidence="2 7" id="KW-0658">Purine biosynthesis</keyword>
<evidence type="ECO:0000313" key="11">
    <source>
        <dbReference type="Proteomes" id="UP000093069"/>
    </source>
</evidence>
<evidence type="ECO:0000256" key="2">
    <source>
        <dbReference type="ARBA" id="ARBA00022755"/>
    </source>
</evidence>
<dbReference type="AlphaFoldDB" id="A0A160VTR6"/>
<evidence type="ECO:0000313" key="10">
    <source>
        <dbReference type="EMBL" id="CUX77926.1"/>
    </source>
</evidence>
<dbReference type="GO" id="GO:0046872">
    <property type="term" value="F:metal ion binding"/>
    <property type="evidence" value="ECO:0007669"/>
    <property type="project" value="InterPro"/>
</dbReference>
<feature type="domain" description="ATP-grasp" evidence="9">
    <location>
        <begin position="107"/>
        <end position="289"/>
    </location>
</feature>
<protein>
    <recommendedName>
        <fullName evidence="7 8">N5-carboxyaminoimidazole ribonucleotide synthase</fullName>
        <shortName evidence="7 8">N5-CAIR synthase</shortName>
        <ecNumber evidence="7 8">6.3.4.18</ecNumber>
    </recommendedName>
    <alternativeName>
        <fullName evidence="7 8">5-(carboxyamino)imidazole ribonucleotide synthetase</fullName>
    </alternativeName>
</protein>
<feature type="binding site" evidence="7">
    <location>
        <begin position="173"/>
        <end position="176"/>
    </location>
    <ligand>
        <name>ATP</name>
        <dbReference type="ChEBI" id="CHEBI:30616"/>
    </ligand>
</feature>
<dbReference type="SUPFAM" id="SSF52440">
    <property type="entry name" value="PreATP-grasp domain"/>
    <property type="match status" value="1"/>
</dbReference>
<dbReference type="Pfam" id="PF22660">
    <property type="entry name" value="RS_preATP-grasp-like"/>
    <property type="match status" value="1"/>
</dbReference>
<evidence type="ECO:0000256" key="7">
    <source>
        <dbReference type="HAMAP-Rule" id="MF_01928"/>
    </source>
</evidence>
<dbReference type="Proteomes" id="UP000093069">
    <property type="component" value="Chromosome I"/>
</dbReference>
<comment type="subunit">
    <text evidence="7">Homodimer.</text>
</comment>
<evidence type="ECO:0000256" key="3">
    <source>
        <dbReference type="ARBA" id="ARBA00022793"/>
    </source>
</evidence>
<dbReference type="PANTHER" id="PTHR11609:SF5">
    <property type="entry name" value="PHOSPHORIBOSYLAMINOIMIDAZOLE CARBOXYLASE"/>
    <property type="match status" value="1"/>
</dbReference>
<keyword evidence="6 10" id="KW-0456">Lyase</keyword>
<dbReference type="InterPro" id="IPR054350">
    <property type="entry name" value="PurT/PurK_preATP-grasp"/>
</dbReference>
<dbReference type="InterPro" id="IPR016185">
    <property type="entry name" value="PreATP-grasp_dom_sf"/>
</dbReference>
<dbReference type="GO" id="GO:0006189">
    <property type="term" value="P:'de novo' IMP biosynthetic process"/>
    <property type="evidence" value="ECO:0007669"/>
    <property type="project" value="UniProtKB-UniRule"/>
</dbReference>
<gene>
    <name evidence="7 8" type="primary">purK</name>
    <name evidence="10" type="ORF">CHITON_1147</name>
</gene>
<reference evidence="11" key="1">
    <citation type="submission" date="2016-01" db="EMBL/GenBank/DDBJ databases">
        <authorList>
            <person name="Vorgias C.E."/>
        </authorList>
    </citation>
    <scope>NUCLEOTIDE SEQUENCE [LARGE SCALE GENOMIC DNA]</scope>
</reference>
<dbReference type="NCBIfam" id="TIGR01161">
    <property type="entry name" value="purK"/>
    <property type="match status" value="1"/>
</dbReference>
<dbReference type="Gene3D" id="3.40.50.20">
    <property type="match status" value="1"/>
</dbReference>
<comment type="pathway">
    <text evidence="7 8">Purine metabolism; IMP biosynthesis via de novo pathway; 5-amino-1-(5-phospho-D-ribosyl)imidazole-4-carboxylate from 5-amino-1-(5-phospho-D-ribosyl)imidazole (N5-CAIR route): step 1/2.</text>
</comment>
<name>A0A160VTR6_9EURY</name>
<dbReference type="PANTHER" id="PTHR11609">
    <property type="entry name" value="PURINE BIOSYNTHESIS PROTEIN 6/7, PUR6/7"/>
    <property type="match status" value="1"/>
</dbReference>
<dbReference type="GO" id="GO:0005524">
    <property type="term" value="F:ATP binding"/>
    <property type="evidence" value="ECO:0007669"/>
    <property type="project" value="UniProtKB-UniRule"/>
</dbReference>
<dbReference type="HAMAP" id="MF_01928">
    <property type="entry name" value="PurK"/>
    <property type="match status" value="1"/>
</dbReference>
<organism evidence="10 11">
    <name type="scientific">Thermococcus chitonophagus</name>
    <dbReference type="NCBI Taxonomy" id="54262"/>
    <lineage>
        <taxon>Archaea</taxon>
        <taxon>Methanobacteriati</taxon>
        <taxon>Methanobacteriota</taxon>
        <taxon>Thermococci</taxon>
        <taxon>Thermococcales</taxon>
        <taxon>Thermococcaceae</taxon>
        <taxon>Thermococcus</taxon>
    </lineage>
</organism>
<dbReference type="RefSeq" id="WP_231963746.1">
    <property type="nucleotide sequence ID" value="NZ_CP015193.1"/>
</dbReference>
<dbReference type="SUPFAM" id="SSF56059">
    <property type="entry name" value="Glutathione synthetase ATP-binding domain-like"/>
    <property type="match status" value="1"/>
</dbReference>
<dbReference type="EMBL" id="LN999010">
    <property type="protein sequence ID" value="CUX77926.1"/>
    <property type="molecule type" value="Genomic_DNA"/>
</dbReference>
<dbReference type="InterPro" id="IPR003135">
    <property type="entry name" value="ATP-grasp_carboxylate-amine"/>
</dbReference>
<proteinExistence type="inferred from homology"/>
<dbReference type="Gene3D" id="3.30.1490.20">
    <property type="entry name" value="ATP-grasp fold, A domain"/>
    <property type="match status" value="1"/>
</dbReference>
<sequence length="376" mass="41815">MAMVRIGIVGGGQLAKMMAQEARKLGFEVAVLDPQEKCPACGLADYKITASFMDGDKIRELAEISDVLTYDIEHVNVKVLKELEEEGYPVYPSPRILEVIQDKLVQMEVMRKARIPVPKFVRADREELKEKAREFGFPLVQKTRKGGYDGKGVMVIKTEEELDKLLPADSMLQEFVNIEKEIAVMVARDQYGNVEVYPVVEMVFNEANILDFLVVPARIPEDKAEEAQEIAMRVVKALDGVGIFGIEMFLDKDGRILLNEIAPRPHNSGHYTIEACMTSQFEQHVRAITGLPLGSSELLVPAVMFNLLGEGYGKPKVVGLKEALSYPGVYVHVYGKPVVRPLRKMGHVTVVNKDLEKALEIAHKVKGIIKVVGNGS</sequence>
<evidence type="ECO:0000256" key="1">
    <source>
        <dbReference type="ARBA" id="ARBA00022741"/>
    </source>
</evidence>
<dbReference type="NCBIfam" id="NF004675">
    <property type="entry name" value="PRK06019.1-1"/>
    <property type="match status" value="1"/>
</dbReference>
<keyword evidence="5" id="KW-0460">Magnesium</keyword>
<comment type="function">
    <text evidence="8">Catalyzes the ATP-dependent conversion of 5-aminoimidazole ribonucleotide (AIR) and HCO(3)- to N5-carboxyaminoimidazole ribonucleotide (N5-CAIR).</text>
</comment>
<dbReference type="STRING" id="54262.CHITON_1147"/>
<evidence type="ECO:0000256" key="6">
    <source>
        <dbReference type="ARBA" id="ARBA00023239"/>
    </source>
</evidence>
<comment type="function">
    <text evidence="7">Catalyzes the ATP-dependent conversion of 5-aminoimidazole ribonucleotide (AIR) and HCO(3)(-) to N5-carboxyaminoimidazole ribonucleotide (N5-CAIR).</text>
</comment>
<dbReference type="Pfam" id="PF17769">
    <property type="entry name" value="PurK_C"/>
    <property type="match status" value="1"/>
</dbReference>
<dbReference type="InterPro" id="IPR013815">
    <property type="entry name" value="ATP_grasp_subdomain_1"/>
</dbReference>
<comment type="caution">
    <text evidence="7">Lacks conserved residue(s) required for the propagation of feature annotation.</text>
</comment>
<dbReference type="EC" id="6.3.4.18" evidence="7 8"/>
<dbReference type="UniPathway" id="UPA00074">
    <property type="reaction ID" value="UER00942"/>
</dbReference>
<dbReference type="GO" id="GO:0034028">
    <property type="term" value="F:5-(carboxyamino)imidazole ribonucleotide synthase activity"/>
    <property type="evidence" value="ECO:0007669"/>
    <property type="project" value="UniProtKB-UniRule"/>
</dbReference>
<comment type="catalytic activity">
    <reaction evidence="7 8">
        <text>5-amino-1-(5-phospho-beta-D-ribosyl)imidazole + hydrogencarbonate + ATP = 5-carboxyamino-1-(5-phospho-D-ribosyl)imidazole + ADP + phosphate + 2 H(+)</text>
        <dbReference type="Rhea" id="RHEA:19317"/>
        <dbReference type="ChEBI" id="CHEBI:15378"/>
        <dbReference type="ChEBI" id="CHEBI:17544"/>
        <dbReference type="ChEBI" id="CHEBI:30616"/>
        <dbReference type="ChEBI" id="CHEBI:43474"/>
        <dbReference type="ChEBI" id="CHEBI:58730"/>
        <dbReference type="ChEBI" id="CHEBI:137981"/>
        <dbReference type="ChEBI" id="CHEBI:456216"/>
        <dbReference type="EC" id="6.3.4.18"/>
    </reaction>
</comment>
<accession>A0A160VTR6</accession>
<dbReference type="InterPro" id="IPR011761">
    <property type="entry name" value="ATP-grasp"/>
</dbReference>
<evidence type="ECO:0000256" key="4">
    <source>
        <dbReference type="ARBA" id="ARBA00022840"/>
    </source>
</evidence>
<keyword evidence="1 7" id="KW-0547">Nucleotide-binding</keyword>
<dbReference type="SUPFAM" id="SSF51246">
    <property type="entry name" value="Rudiment single hybrid motif"/>
    <property type="match status" value="1"/>
</dbReference>
<keyword evidence="4 7" id="KW-0067">ATP-binding</keyword>
<evidence type="ECO:0000256" key="5">
    <source>
        <dbReference type="ARBA" id="ARBA00022842"/>
    </source>
</evidence>
<feature type="binding site" evidence="7">
    <location>
        <position position="142"/>
    </location>
    <ligand>
        <name>ATP</name>
        <dbReference type="ChEBI" id="CHEBI:30616"/>
    </ligand>
</feature>
<feature type="binding site" evidence="7">
    <location>
        <position position="103"/>
    </location>
    <ligand>
        <name>ATP</name>
        <dbReference type="ChEBI" id="CHEBI:30616"/>
    </ligand>
</feature>
<dbReference type="InterPro" id="IPR040686">
    <property type="entry name" value="PurK_C"/>
</dbReference>
<dbReference type="FunFam" id="3.30.470.20:FF:000037">
    <property type="entry name" value="Phosphoribosylaminoimidazole carboxylase, chloroplastic"/>
    <property type="match status" value="1"/>
</dbReference>